<dbReference type="Proteomes" id="UP000186684">
    <property type="component" value="Unassembled WGS sequence"/>
</dbReference>
<organism evidence="1 2">
    <name type="scientific">Roseivivax lentus</name>
    <dbReference type="NCBI Taxonomy" id="633194"/>
    <lineage>
        <taxon>Bacteria</taxon>
        <taxon>Pseudomonadati</taxon>
        <taxon>Pseudomonadota</taxon>
        <taxon>Alphaproteobacteria</taxon>
        <taxon>Rhodobacterales</taxon>
        <taxon>Roseobacteraceae</taxon>
        <taxon>Roseivivax</taxon>
    </lineage>
</organism>
<dbReference type="EMBL" id="FTOQ01000030">
    <property type="protein sequence ID" value="SIT18424.1"/>
    <property type="molecule type" value="Genomic_DNA"/>
</dbReference>
<keyword evidence="2" id="KW-1185">Reference proteome</keyword>
<proteinExistence type="predicted"/>
<reference evidence="2" key="1">
    <citation type="submission" date="2017-01" db="EMBL/GenBank/DDBJ databases">
        <authorList>
            <person name="Varghese N."/>
            <person name="Submissions S."/>
        </authorList>
    </citation>
    <scope>NUCLEOTIDE SEQUENCE [LARGE SCALE GENOMIC DNA]</scope>
    <source>
        <strain evidence="2">DSM 29430</strain>
    </source>
</reference>
<evidence type="ECO:0000313" key="1">
    <source>
        <dbReference type="EMBL" id="SIT18424.1"/>
    </source>
</evidence>
<protein>
    <submittedName>
        <fullName evidence="1">Uncharacterized protein</fullName>
    </submittedName>
</protein>
<name>A0A1N7Q6F1_9RHOB</name>
<evidence type="ECO:0000313" key="2">
    <source>
        <dbReference type="Proteomes" id="UP000186684"/>
    </source>
</evidence>
<gene>
    <name evidence="1" type="ORF">SAMN05421759_1306</name>
</gene>
<dbReference type="AlphaFoldDB" id="A0A1N7Q6F1"/>
<accession>A0A1N7Q6F1</accession>
<sequence length="120" mass="13020">MPLMWTPPGADPIVQSVLMDKAVPLTAREYLDKLEQKLNRMAREADDLATEALADYLAERGAEPAETASAMMEQARETSNLPGALLPQGVFPVTAAQVKPERMPMPGMLEFLGGLRGMGH</sequence>
<dbReference type="RefSeq" id="WP_076451359.1">
    <property type="nucleotide sequence ID" value="NZ_FTOQ01000030.1"/>
</dbReference>